<dbReference type="Pfam" id="PF01261">
    <property type="entry name" value="AP_endonuc_2"/>
    <property type="match status" value="1"/>
</dbReference>
<accession>A0A1R3T2F0</accession>
<dbReference type="STRING" id="1642647.PSM36_3102"/>
<dbReference type="PANTHER" id="PTHR12110">
    <property type="entry name" value="HYDROXYPYRUVATE ISOMERASE"/>
    <property type="match status" value="1"/>
</dbReference>
<evidence type="ECO:0000259" key="2">
    <source>
        <dbReference type="Pfam" id="PF01261"/>
    </source>
</evidence>
<proteinExistence type="predicted"/>
<feature type="signal peptide" evidence="1">
    <location>
        <begin position="1"/>
        <end position="23"/>
    </location>
</feature>
<dbReference type="InterPro" id="IPR050312">
    <property type="entry name" value="IolE/XylAMocC-like"/>
</dbReference>
<dbReference type="EMBL" id="LT605205">
    <property type="protein sequence ID" value="SCD21891.1"/>
    <property type="molecule type" value="Genomic_DNA"/>
</dbReference>
<name>A0A1R3T2F0_9BACT</name>
<dbReference type="GO" id="GO:0016853">
    <property type="term" value="F:isomerase activity"/>
    <property type="evidence" value="ECO:0007669"/>
    <property type="project" value="UniProtKB-KW"/>
</dbReference>
<dbReference type="AlphaFoldDB" id="A0A1R3T2F0"/>
<feature type="chain" id="PRO_5013294743" evidence="1">
    <location>
        <begin position="24"/>
        <end position="284"/>
    </location>
</feature>
<dbReference type="SUPFAM" id="SSF51658">
    <property type="entry name" value="Xylose isomerase-like"/>
    <property type="match status" value="1"/>
</dbReference>
<keyword evidence="1" id="KW-0732">Signal</keyword>
<keyword evidence="4" id="KW-1185">Reference proteome</keyword>
<dbReference type="PANTHER" id="PTHR12110:SF41">
    <property type="entry name" value="INOSOSE DEHYDRATASE"/>
    <property type="match status" value="1"/>
</dbReference>
<dbReference type="InterPro" id="IPR013022">
    <property type="entry name" value="Xyl_isomerase-like_TIM-brl"/>
</dbReference>
<gene>
    <name evidence="3" type="ORF">PSM36_3102</name>
</gene>
<reference evidence="3 4" key="1">
    <citation type="submission" date="2016-08" db="EMBL/GenBank/DDBJ databases">
        <authorList>
            <person name="Seilhamer J.J."/>
        </authorList>
    </citation>
    <scope>NUCLEOTIDE SEQUENCE [LARGE SCALE GENOMIC DNA]</scope>
    <source>
        <strain evidence="3">M3/6</strain>
    </source>
</reference>
<dbReference type="Gene3D" id="3.20.20.150">
    <property type="entry name" value="Divalent-metal-dependent TIM barrel enzymes"/>
    <property type="match status" value="1"/>
</dbReference>
<dbReference type="KEGG" id="psac:PSM36_3102"/>
<evidence type="ECO:0000313" key="3">
    <source>
        <dbReference type="EMBL" id="SCD21891.1"/>
    </source>
</evidence>
<evidence type="ECO:0000256" key="1">
    <source>
        <dbReference type="SAM" id="SignalP"/>
    </source>
</evidence>
<protein>
    <submittedName>
        <fullName evidence="3">Sugar phosphate isomerase/epimerase</fullName>
    </submittedName>
</protein>
<feature type="domain" description="Xylose isomerase-like TIM barrel" evidence="2">
    <location>
        <begin position="54"/>
        <end position="277"/>
    </location>
</feature>
<dbReference type="Proteomes" id="UP000187464">
    <property type="component" value="Chromosome I"/>
</dbReference>
<keyword evidence="3" id="KW-0413">Isomerase</keyword>
<dbReference type="RefSeq" id="WP_076931628.1">
    <property type="nucleotide sequence ID" value="NZ_LT605205.1"/>
</dbReference>
<evidence type="ECO:0000313" key="4">
    <source>
        <dbReference type="Proteomes" id="UP000187464"/>
    </source>
</evidence>
<sequence length="284" mass="32245">MKTTKMVFIAVSCLLLNAGCAQDSTKTKTEKQGWHLSMQSYTFHLFTVAESLDKTEELGLRFIEIYPGQKMGEGFGDLVFGYDLSMRDQERLRVLAASNRVKIISSGVWTAQREEWEHVFSFAKDMGMEFISAEPAREDWDVVEELAKKHNIKVAVHNHPSENSYWKPEILLGSIGGRDDLLGACVDVGHYKRMGLDPIPSMQQLDGKIIALHFKDIAPQGEAQSLEDVVWGQGILNVKGMMEELKGQNFKGYFTIEYEANWENNLPQIKQSIDYFNQVAEEIL</sequence>
<organism evidence="3 4">
    <name type="scientific">Proteiniphilum saccharofermentans</name>
    <dbReference type="NCBI Taxonomy" id="1642647"/>
    <lineage>
        <taxon>Bacteria</taxon>
        <taxon>Pseudomonadati</taxon>
        <taxon>Bacteroidota</taxon>
        <taxon>Bacteroidia</taxon>
        <taxon>Bacteroidales</taxon>
        <taxon>Dysgonomonadaceae</taxon>
        <taxon>Proteiniphilum</taxon>
    </lineage>
</organism>
<dbReference type="InterPro" id="IPR036237">
    <property type="entry name" value="Xyl_isomerase-like_sf"/>
</dbReference>